<dbReference type="PROSITE" id="PS50110">
    <property type="entry name" value="RESPONSE_REGULATORY"/>
    <property type="match status" value="1"/>
</dbReference>
<dbReference type="InterPro" id="IPR011006">
    <property type="entry name" value="CheY-like_superfamily"/>
</dbReference>
<evidence type="ECO:0000259" key="3">
    <source>
        <dbReference type="PROSITE" id="PS50930"/>
    </source>
</evidence>
<dbReference type="GO" id="GO:0000156">
    <property type="term" value="F:phosphorelay response regulator activity"/>
    <property type="evidence" value="ECO:0007669"/>
    <property type="project" value="InterPro"/>
</dbReference>
<name>A0A7V1LNS1_CALAY</name>
<protein>
    <submittedName>
        <fullName evidence="4">Response regulator transcription factor</fullName>
    </submittedName>
</protein>
<dbReference type="Pfam" id="PF00072">
    <property type="entry name" value="Response_reg"/>
    <property type="match status" value="1"/>
</dbReference>
<reference evidence="4" key="1">
    <citation type="journal article" date="2020" name="mSystems">
        <title>Genome- and Community-Level Interaction Insights into Carbon Utilization and Element Cycling Functions of Hydrothermarchaeota in Hydrothermal Sediment.</title>
        <authorList>
            <person name="Zhou Z."/>
            <person name="Liu Y."/>
            <person name="Xu W."/>
            <person name="Pan J."/>
            <person name="Luo Z.H."/>
            <person name="Li M."/>
        </authorList>
    </citation>
    <scope>NUCLEOTIDE SEQUENCE [LARGE SCALE GENOMIC DNA]</scope>
    <source>
        <strain evidence="4">HyVt-456</strain>
    </source>
</reference>
<dbReference type="SUPFAM" id="SSF52172">
    <property type="entry name" value="CheY-like"/>
    <property type="match status" value="1"/>
</dbReference>
<dbReference type="PANTHER" id="PTHR37299:SF1">
    <property type="entry name" value="STAGE 0 SPORULATION PROTEIN A HOMOLOG"/>
    <property type="match status" value="1"/>
</dbReference>
<evidence type="ECO:0000313" key="4">
    <source>
        <dbReference type="EMBL" id="HED10912.1"/>
    </source>
</evidence>
<dbReference type="InterPro" id="IPR046947">
    <property type="entry name" value="LytR-like"/>
</dbReference>
<dbReference type="Gene3D" id="3.40.50.2300">
    <property type="match status" value="1"/>
</dbReference>
<dbReference type="PANTHER" id="PTHR37299">
    <property type="entry name" value="TRANSCRIPTIONAL REGULATOR-RELATED"/>
    <property type="match status" value="1"/>
</dbReference>
<dbReference type="EMBL" id="DRLD01000260">
    <property type="protein sequence ID" value="HED10912.1"/>
    <property type="molecule type" value="Genomic_DNA"/>
</dbReference>
<dbReference type="SMART" id="SM00448">
    <property type="entry name" value="REC"/>
    <property type="match status" value="1"/>
</dbReference>
<dbReference type="Pfam" id="PF04397">
    <property type="entry name" value="LytTR"/>
    <property type="match status" value="1"/>
</dbReference>
<dbReference type="AlphaFoldDB" id="A0A7V1LNS1"/>
<feature type="domain" description="HTH LytTR-type" evidence="3">
    <location>
        <begin position="145"/>
        <end position="247"/>
    </location>
</feature>
<dbReference type="SMART" id="SM00850">
    <property type="entry name" value="LytTR"/>
    <property type="match status" value="1"/>
</dbReference>
<feature type="modified residue" description="4-aspartylphosphate" evidence="1">
    <location>
        <position position="56"/>
    </location>
</feature>
<dbReference type="InterPro" id="IPR007492">
    <property type="entry name" value="LytTR_DNA-bd_dom"/>
</dbReference>
<dbReference type="CDD" id="cd17532">
    <property type="entry name" value="REC_LytTR_AlgR-like"/>
    <property type="match status" value="1"/>
</dbReference>
<gene>
    <name evidence="4" type="ORF">ENJ10_09510</name>
</gene>
<accession>A0A7V1LNS1</accession>
<dbReference type="InterPro" id="IPR001789">
    <property type="entry name" value="Sig_transdc_resp-reg_receiver"/>
</dbReference>
<evidence type="ECO:0000256" key="1">
    <source>
        <dbReference type="PROSITE-ProRule" id="PRU00169"/>
    </source>
</evidence>
<dbReference type="GO" id="GO:0003677">
    <property type="term" value="F:DNA binding"/>
    <property type="evidence" value="ECO:0007669"/>
    <property type="project" value="InterPro"/>
</dbReference>
<evidence type="ECO:0000259" key="2">
    <source>
        <dbReference type="PROSITE" id="PS50110"/>
    </source>
</evidence>
<organism evidence="4">
    <name type="scientific">Caldithrix abyssi</name>
    <dbReference type="NCBI Taxonomy" id="187145"/>
    <lineage>
        <taxon>Bacteria</taxon>
        <taxon>Pseudomonadati</taxon>
        <taxon>Calditrichota</taxon>
        <taxon>Calditrichia</taxon>
        <taxon>Calditrichales</taxon>
        <taxon>Calditrichaceae</taxon>
        <taxon>Caldithrix</taxon>
    </lineage>
</organism>
<feature type="domain" description="Response regulatory" evidence="2">
    <location>
        <begin position="4"/>
        <end position="116"/>
    </location>
</feature>
<dbReference type="Gene3D" id="2.40.50.1020">
    <property type="entry name" value="LytTr DNA-binding domain"/>
    <property type="match status" value="1"/>
</dbReference>
<comment type="caution">
    <text evidence="4">The sequence shown here is derived from an EMBL/GenBank/DDBJ whole genome shotgun (WGS) entry which is preliminary data.</text>
</comment>
<keyword evidence="1" id="KW-0597">Phosphoprotein</keyword>
<dbReference type="PROSITE" id="PS50930">
    <property type="entry name" value="HTH_LYTTR"/>
    <property type="match status" value="1"/>
</dbReference>
<sequence>MTLKAVIVDDEALARERLQRMLAAFSDRVEVLAGAADGIEALELLNRLQPDVVFLDIRMPGLDGFALLEKLDNVPAVIFTTAYDAYALKAFDENAVDYLVKPVEKKRLARAIEKVERLKEGDSDLLRRQLQEIVQNIGRPPSQQLTVRTGDRVFFINYQDICYFEASDKIVSLYTAEESYICDLSLNELEKRLPAESFRRVHRSVLVNIRHIREAQRWFGGRYRLVMNDKRRSTLPVSRGLKKNIGL</sequence>
<dbReference type="Proteomes" id="UP000886005">
    <property type="component" value="Unassembled WGS sequence"/>
</dbReference>
<proteinExistence type="predicted"/>